<dbReference type="CDD" id="cd16936">
    <property type="entry name" value="HATPase_RsbW-like"/>
    <property type="match status" value="1"/>
</dbReference>
<dbReference type="InterPro" id="IPR050267">
    <property type="entry name" value="Anti-sigma-factor_SerPK"/>
</dbReference>
<dbReference type="Gene3D" id="3.30.565.10">
    <property type="entry name" value="Histidine kinase-like ATPase, C-terminal domain"/>
    <property type="match status" value="1"/>
</dbReference>
<accession>A0A2S8S448</accession>
<dbReference type="OrthoDB" id="9792240at2"/>
<dbReference type="Pfam" id="PF13581">
    <property type="entry name" value="HATPase_c_2"/>
    <property type="match status" value="1"/>
</dbReference>
<dbReference type="InterPro" id="IPR036890">
    <property type="entry name" value="HATPase_C_sf"/>
</dbReference>
<evidence type="ECO:0000259" key="2">
    <source>
        <dbReference type="Pfam" id="PF13581"/>
    </source>
</evidence>
<evidence type="ECO:0000256" key="1">
    <source>
        <dbReference type="ARBA" id="ARBA00022527"/>
    </source>
</evidence>
<proteinExistence type="predicted"/>
<keyword evidence="1" id="KW-0723">Serine/threonine-protein kinase</keyword>
<feature type="domain" description="Histidine kinase/HSP90-like ATPase" evidence="2">
    <location>
        <begin position="25"/>
        <end position="152"/>
    </location>
</feature>
<keyword evidence="3" id="KW-0418">Kinase</keyword>
<evidence type="ECO:0000313" key="4">
    <source>
        <dbReference type="Proteomes" id="UP000238338"/>
    </source>
</evidence>
<reference evidence="3 4" key="1">
    <citation type="submission" date="2018-02" db="EMBL/GenBank/DDBJ databases">
        <title>Genomic Encyclopedia of Archaeal and Bacterial Type Strains, Phase II (KMG-II): from individual species to whole genera.</title>
        <authorList>
            <person name="Goeker M."/>
        </authorList>
    </citation>
    <scope>NUCLEOTIDE SEQUENCE [LARGE SCALE GENOMIC DNA]</scope>
    <source>
        <strain evidence="3 4">DSM 18921</strain>
    </source>
</reference>
<evidence type="ECO:0000313" key="3">
    <source>
        <dbReference type="EMBL" id="PQV55563.1"/>
    </source>
</evidence>
<protein>
    <submittedName>
        <fullName evidence="3">Serine/threonine-protein kinase RsbW</fullName>
    </submittedName>
</protein>
<organism evidence="3 4">
    <name type="scientific">Albidovulum denitrificans</name>
    <dbReference type="NCBI Taxonomy" id="404881"/>
    <lineage>
        <taxon>Bacteria</taxon>
        <taxon>Pseudomonadati</taxon>
        <taxon>Pseudomonadota</taxon>
        <taxon>Alphaproteobacteria</taxon>
        <taxon>Rhodobacterales</taxon>
        <taxon>Paracoccaceae</taxon>
        <taxon>Albidovulum</taxon>
    </lineage>
</organism>
<dbReference type="RefSeq" id="WP_105515807.1">
    <property type="nucleotide sequence ID" value="NZ_PVEP01000008.1"/>
</dbReference>
<dbReference type="InterPro" id="IPR003594">
    <property type="entry name" value="HATPase_dom"/>
</dbReference>
<dbReference type="Proteomes" id="UP000238338">
    <property type="component" value="Unassembled WGS sequence"/>
</dbReference>
<dbReference type="PANTHER" id="PTHR35526:SF3">
    <property type="entry name" value="ANTI-SIGMA-F FACTOR RSBW"/>
    <property type="match status" value="1"/>
</dbReference>
<dbReference type="SUPFAM" id="SSF55874">
    <property type="entry name" value="ATPase domain of HSP90 chaperone/DNA topoisomerase II/histidine kinase"/>
    <property type="match status" value="1"/>
</dbReference>
<dbReference type="PANTHER" id="PTHR35526">
    <property type="entry name" value="ANTI-SIGMA-F FACTOR RSBW-RELATED"/>
    <property type="match status" value="1"/>
</dbReference>
<sequence>MPIPSEPPCGGHDPGLFPFDLRLRFPATAPAVRTALEEITGGLRGRICAPTLGTLEIVLAEVLNNIVEHAYRGGGAGEIGLSVAANPQMLSCEVCDYGTPLPALLPTTEGGGTSVFGPDGALKEGGWGWHIIGRLTRELSYSRRGGENRLCFALDLCPTPHCQAE</sequence>
<dbReference type="EMBL" id="PVEP01000008">
    <property type="protein sequence ID" value="PQV55563.1"/>
    <property type="molecule type" value="Genomic_DNA"/>
</dbReference>
<gene>
    <name evidence="3" type="ORF">LX70_03227</name>
</gene>
<keyword evidence="4" id="KW-1185">Reference proteome</keyword>
<comment type="caution">
    <text evidence="3">The sequence shown here is derived from an EMBL/GenBank/DDBJ whole genome shotgun (WGS) entry which is preliminary data.</text>
</comment>
<keyword evidence="3" id="KW-0808">Transferase</keyword>
<dbReference type="AlphaFoldDB" id="A0A2S8S448"/>
<name>A0A2S8S448_9RHOB</name>
<dbReference type="GO" id="GO:0004674">
    <property type="term" value="F:protein serine/threonine kinase activity"/>
    <property type="evidence" value="ECO:0007669"/>
    <property type="project" value="UniProtKB-KW"/>
</dbReference>